<accession>A0ABW0EAC2</accession>
<feature type="transmembrane region" description="Helical" evidence="1">
    <location>
        <begin position="352"/>
        <end position="372"/>
    </location>
</feature>
<dbReference type="EMBL" id="JBHSKT010000004">
    <property type="protein sequence ID" value="MFC5270802.1"/>
    <property type="molecule type" value="Genomic_DNA"/>
</dbReference>
<feature type="transmembrane region" description="Helical" evidence="1">
    <location>
        <begin position="164"/>
        <end position="185"/>
    </location>
</feature>
<evidence type="ECO:0000313" key="2">
    <source>
        <dbReference type="EMBL" id="MFC5270802.1"/>
    </source>
</evidence>
<feature type="transmembrane region" description="Helical" evidence="1">
    <location>
        <begin position="379"/>
        <end position="399"/>
    </location>
</feature>
<dbReference type="Proteomes" id="UP001596161">
    <property type="component" value="Unassembled WGS sequence"/>
</dbReference>
<feature type="transmembrane region" description="Helical" evidence="1">
    <location>
        <begin position="240"/>
        <end position="267"/>
    </location>
</feature>
<gene>
    <name evidence="2" type="ORF">ACFPIB_09290</name>
</gene>
<proteinExistence type="predicted"/>
<keyword evidence="1" id="KW-0812">Transmembrane</keyword>
<keyword evidence="1" id="KW-1133">Transmembrane helix</keyword>
<name>A0ABW0EAC2_9BACT</name>
<feature type="transmembrane region" description="Helical" evidence="1">
    <location>
        <begin position="215"/>
        <end position="234"/>
    </location>
</feature>
<evidence type="ECO:0000313" key="3">
    <source>
        <dbReference type="Proteomes" id="UP001596161"/>
    </source>
</evidence>
<keyword evidence="3" id="KW-1185">Reference proteome</keyword>
<evidence type="ECO:0000256" key="1">
    <source>
        <dbReference type="SAM" id="Phobius"/>
    </source>
</evidence>
<feature type="transmembrane region" description="Helical" evidence="1">
    <location>
        <begin position="37"/>
        <end position="59"/>
    </location>
</feature>
<sequence length="438" mass="50351">MKNNFISQRWQATTLICALFTFELLLITYWRNKFGVLVSPVLFLFFSVALSVACFKIQLDRPIMPALQHYKANLVPKIILTAIIAFTTGLIFIKELKIIIANFAIDPKFSDIIPALQVYVRRFLADEFVYVPFSDFGWEIFPNYLPMQWLPSVAAHWLGIDYRLMAAIVLLVGFAGYWVLVAKYASNPSELILKGLLPLAAILSLLRTDPATFGYTIEILIFGYYFILATGIFVKSPVLRAIGIVLCILSRFSFVFWLPLYFLILFFDESRKRTLITAAWVLLGIVAIYVVPFLSKDWSIFIKAQQMYSGAAVGEWLHMNDKGQPMHLYNGIGLAVYFNKFLDWELADRIRALRNTMIFMALLTVAVSGWVYVKYRTRIDYRIFLLISLKLYLSIFYAFMQVPYIYLTALPVLLSCFMVSRLVLDHPKSFIPTKAETT</sequence>
<evidence type="ECO:0008006" key="4">
    <source>
        <dbReference type="Google" id="ProtNLM"/>
    </source>
</evidence>
<dbReference type="RefSeq" id="WP_378017167.1">
    <property type="nucleotide sequence ID" value="NZ_JBHSKT010000004.1"/>
</dbReference>
<comment type="caution">
    <text evidence="2">The sequence shown here is derived from an EMBL/GenBank/DDBJ whole genome shotgun (WGS) entry which is preliminary data.</text>
</comment>
<protein>
    <recommendedName>
        <fullName evidence="4">DUF2029 domain-containing protein</fullName>
    </recommendedName>
</protein>
<feature type="transmembrane region" description="Helical" evidence="1">
    <location>
        <begin position="74"/>
        <end position="93"/>
    </location>
</feature>
<feature type="transmembrane region" description="Helical" evidence="1">
    <location>
        <begin position="12"/>
        <end position="30"/>
    </location>
</feature>
<feature type="transmembrane region" description="Helical" evidence="1">
    <location>
        <begin position="405"/>
        <end position="424"/>
    </location>
</feature>
<keyword evidence="1" id="KW-0472">Membrane</keyword>
<organism evidence="2 3">
    <name type="scientific">Adhaeribacter terreus</name>
    <dbReference type="NCBI Taxonomy" id="529703"/>
    <lineage>
        <taxon>Bacteria</taxon>
        <taxon>Pseudomonadati</taxon>
        <taxon>Bacteroidota</taxon>
        <taxon>Cytophagia</taxon>
        <taxon>Cytophagales</taxon>
        <taxon>Hymenobacteraceae</taxon>
        <taxon>Adhaeribacter</taxon>
    </lineage>
</organism>
<feature type="transmembrane region" description="Helical" evidence="1">
    <location>
        <begin position="274"/>
        <end position="294"/>
    </location>
</feature>
<reference evidence="3" key="1">
    <citation type="journal article" date="2019" name="Int. J. Syst. Evol. Microbiol.">
        <title>The Global Catalogue of Microorganisms (GCM) 10K type strain sequencing project: providing services to taxonomists for standard genome sequencing and annotation.</title>
        <authorList>
            <consortium name="The Broad Institute Genomics Platform"/>
            <consortium name="The Broad Institute Genome Sequencing Center for Infectious Disease"/>
            <person name="Wu L."/>
            <person name="Ma J."/>
        </authorList>
    </citation>
    <scope>NUCLEOTIDE SEQUENCE [LARGE SCALE GENOMIC DNA]</scope>
    <source>
        <strain evidence="3">KACC 12602</strain>
    </source>
</reference>